<dbReference type="GO" id="GO:0050660">
    <property type="term" value="F:flavin adenine dinucleotide binding"/>
    <property type="evidence" value="ECO:0007669"/>
    <property type="project" value="TreeGrafter"/>
</dbReference>
<name>A0AAD5LNU7_PYTIN</name>
<comment type="caution">
    <text evidence="6">The sequence shown here is derived from an EMBL/GenBank/DDBJ whole genome shotgun (WGS) entry which is preliminary data.</text>
</comment>
<dbReference type="Pfam" id="PF07992">
    <property type="entry name" value="Pyr_redox_2"/>
    <property type="match status" value="1"/>
</dbReference>
<proteinExistence type="inferred from homology"/>
<evidence type="ECO:0000313" key="6">
    <source>
        <dbReference type="EMBL" id="KAJ0407478.1"/>
    </source>
</evidence>
<dbReference type="PANTHER" id="PTHR43735">
    <property type="entry name" value="APOPTOSIS-INDUCING FACTOR 1"/>
    <property type="match status" value="1"/>
</dbReference>
<dbReference type="AlphaFoldDB" id="A0AAD5LNU7"/>
<protein>
    <recommendedName>
        <fullName evidence="5">FAD/NAD(P)-binding domain-containing protein</fullName>
    </recommendedName>
</protein>
<dbReference type="GO" id="GO:0005737">
    <property type="term" value="C:cytoplasm"/>
    <property type="evidence" value="ECO:0007669"/>
    <property type="project" value="TreeGrafter"/>
</dbReference>
<organism evidence="6 7">
    <name type="scientific">Pythium insidiosum</name>
    <name type="common">Pythiosis disease agent</name>
    <dbReference type="NCBI Taxonomy" id="114742"/>
    <lineage>
        <taxon>Eukaryota</taxon>
        <taxon>Sar</taxon>
        <taxon>Stramenopiles</taxon>
        <taxon>Oomycota</taxon>
        <taxon>Peronosporomycetes</taxon>
        <taxon>Pythiales</taxon>
        <taxon>Pythiaceae</taxon>
        <taxon>Pythium</taxon>
    </lineage>
</organism>
<keyword evidence="4" id="KW-0560">Oxidoreductase</keyword>
<evidence type="ECO:0000256" key="2">
    <source>
        <dbReference type="ARBA" id="ARBA00022630"/>
    </source>
</evidence>
<dbReference type="PRINTS" id="PR00411">
    <property type="entry name" value="PNDRDTASEI"/>
</dbReference>
<keyword evidence="7" id="KW-1185">Reference proteome</keyword>
<dbReference type="EMBL" id="JAKCXM010000021">
    <property type="protein sequence ID" value="KAJ0407478.1"/>
    <property type="molecule type" value="Genomic_DNA"/>
</dbReference>
<dbReference type="Gene3D" id="3.50.50.100">
    <property type="match status" value="1"/>
</dbReference>
<evidence type="ECO:0000256" key="3">
    <source>
        <dbReference type="ARBA" id="ARBA00022827"/>
    </source>
</evidence>
<dbReference type="PANTHER" id="PTHR43735:SF3">
    <property type="entry name" value="FERROPTOSIS SUPPRESSOR PROTEIN 1"/>
    <property type="match status" value="1"/>
</dbReference>
<evidence type="ECO:0000256" key="4">
    <source>
        <dbReference type="ARBA" id="ARBA00023002"/>
    </source>
</evidence>
<keyword evidence="3" id="KW-0274">FAD</keyword>
<gene>
    <name evidence="6" type="ORF">P43SY_005019</name>
</gene>
<evidence type="ECO:0000259" key="5">
    <source>
        <dbReference type="Pfam" id="PF07992"/>
    </source>
</evidence>
<keyword evidence="2" id="KW-0285">Flavoprotein</keyword>
<accession>A0AAD5LNU7</accession>
<dbReference type="SUPFAM" id="SSF51905">
    <property type="entry name" value="FAD/NAD(P)-binding domain"/>
    <property type="match status" value="1"/>
</dbReference>
<dbReference type="PRINTS" id="PR00368">
    <property type="entry name" value="FADPNR"/>
</dbReference>
<reference evidence="6" key="1">
    <citation type="submission" date="2021-12" db="EMBL/GenBank/DDBJ databases">
        <title>Prjna785345.</title>
        <authorList>
            <person name="Rujirawat T."/>
            <person name="Krajaejun T."/>
        </authorList>
    </citation>
    <scope>NUCLEOTIDE SEQUENCE</scope>
    <source>
        <strain evidence="6">Pi057C3</strain>
    </source>
</reference>
<feature type="domain" description="FAD/NAD(P)-binding" evidence="5">
    <location>
        <begin position="3"/>
        <end position="315"/>
    </location>
</feature>
<comment type="similarity">
    <text evidence="1">Belongs to the FAD-dependent oxidoreductase family.</text>
</comment>
<dbReference type="InterPro" id="IPR036188">
    <property type="entry name" value="FAD/NAD-bd_sf"/>
</dbReference>
<evidence type="ECO:0000313" key="7">
    <source>
        <dbReference type="Proteomes" id="UP001209570"/>
    </source>
</evidence>
<dbReference type="InterPro" id="IPR023753">
    <property type="entry name" value="FAD/NAD-binding_dom"/>
</dbReference>
<dbReference type="GO" id="GO:0004174">
    <property type="term" value="F:electron-transferring-flavoprotein dehydrogenase activity"/>
    <property type="evidence" value="ECO:0007669"/>
    <property type="project" value="TreeGrafter"/>
</dbReference>
<dbReference type="Proteomes" id="UP001209570">
    <property type="component" value="Unassembled WGS sequence"/>
</dbReference>
<evidence type="ECO:0000256" key="1">
    <source>
        <dbReference type="ARBA" id="ARBA00006442"/>
    </source>
</evidence>
<sequence length="396" mass="43185">MPRIVIIGAGPAGLSLSQSLAKQLSPADDTEVVVFEKSKYYYHAVGTPRAYTEESFSKMLFIPYDNAIPANARSFVRIVRAVVTSISADKNEVAYRKVNDSDDELSATTETLAFDSLVIATGSTYTVPIKPDSKQFSRAYTERKLKEVRDQIAAARKILIVGGGAVGCEVAGDIASKYPDKTVTILEGRDQLVAGNNLRDKFRNNVKASLERMNVKVILGERLEERLTGNSFTKRTLRTNKGTEIESDIQLLCGGFSPAAELVREMDPAMVDNRGFVKVNALLQLDDPRYHHMFALGDVSNHATPKLAFLAGEQGKHLAKEFVSTIRKRQSTIMNAYPAVKVEACILPLGPNGGVSQLPVFGGLVLGNFITRLFKAKDMFASMTWKSLGATAPASS</sequence>